<feature type="compositionally biased region" description="Low complexity" evidence="12">
    <location>
        <begin position="37"/>
        <end position="48"/>
    </location>
</feature>
<keyword evidence="15" id="KW-1185">Reference proteome</keyword>
<keyword evidence="6" id="KW-0967">Endosome</keyword>
<keyword evidence="9" id="KW-0009">Actin-binding</keyword>
<name>A0A9N9L105_9HELO</name>
<evidence type="ECO:0000256" key="8">
    <source>
        <dbReference type="ARBA" id="ARBA00023054"/>
    </source>
</evidence>
<keyword evidence="10" id="KW-0963">Cytoplasm</keyword>
<feature type="domain" description="EF-hand" evidence="13">
    <location>
        <begin position="529"/>
        <end position="564"/>
    </location>
</feature>
<evidence type="ECO:0000256" key="1">
    <source>
        <dbReference type="ARBA" id="ARBA00004125"/>
    </source>
</evidence>
<feature type="region of interest" description="Disordered" evidence="12">
    <location>
        <begin position="387"/>
        <end position="482"/>
    </location>
</feature>
<dbReference type="InterPro" id="IPR002048">
    <property type="entry name" value="EF_hand_dom"/>
</dbReference>
<dbReference type="InterPro" id="IPR000261">
    <property type="entry name" value="EH_dom"/>
</dbReference>
<dbReference type="PROSITE" id="PS50222">
    <property type="entry name" value="EF_HAND_2"/>
    <property type="match status" value="1"/>
</dbReference>
<feature type="compositionally biased region" description="Polar residues" evidence="12">
    <location>
        <begin position="415"/>
        <end position="427"/>
    </location>
</feature>
<keyword evidence="5" id="KW-0254">Endocytosis</keyword>
<evidence type="ECO:0000313" key="15">
    <source>
        <dbReference type="Proteomes" id="UP000696280"/>
    </source>
</evidence>
<organism evidence="14 15">
    <name type="scientific">Hymenoscyphus fraxineus</name>
    <dbReference type="NCBI Taxonomy" id="746836"/>
    <lineage>
        <taxon>Eukaryota</taxon>
        <taxon>Fungi</taxon>
        <taxon>Dikarya</taxon>
        <taxon>Ascomycota</taxon>
        <taxon>Pezizomycotina</taxon>
        <taxon>Leotiomycetes</taxon>
        <taxon>Helotiales</taxon>
        <taxon>Helotiaceae</taxon>
        <taxon>Hymenoscyphus</taxon>
    </lineage>
</organism>
<dbReference type="InterPro" id="IPR018247">
    <property type="entry name" value="EF_Hand_1_Ca_BS"/>
</dbReference>
<evidence type="ECO:0000256" key="6">
    <source>
        <dbReference type="ARBA" id="ARBA00022753"/>
    </source>
</evidence>
<evidence type="ECO:0000256" key="7">
    <source>
        <dbReference type="ARBA" id="ARBA00022837"/>
    </source>
</evidence>
<dbReference type="GO" id="GO:0030479">
    <property type="term" value="C:actin cortical patch"/>
    <property type="evidence" value="ECO:0007669"/>
    <property type="project" value="UniProtKB-SubCell"/>
</dbReference>
<comment type="caution">
    <text evidence="14">The sequence shown here is derived from an EMBL/GenBank/DDBJ whole genome shotgun (WGS) entry which is preliminary data.</text>
</comment>
<dbReference type="SMART" id="SM00027">
    <property type="entry name" value="EH"/>
    <property type="match status" value="1"/>
</dbReference>
<dbReference type="SUPFAM" id="SSF47473">
    <property type="entry name" value="EF-hand"/>
    <property type="match status" value="1"/>
</dbReference>
<dbReference type="GO" id="GO:0003779">
    <property type="term" value="F:actin binding"/>
    <property type="evidence" value="ECO:0007669"/>
    <property type="project" value="UniProtKB-KW"/>
</dbReference>
<evidence type="ECO:0000256" key="12">
    <source>
        <dbReference type="SAM" id="MobiDB-lite"/>
    </source>
</evidence>
<evidence type="ECO:0000256" key="10">
    <source>
        <dbReference type="ARBA" id="ARBA00023212"/>
    </source>
</evidence>
<feature type="compositionally biased region" description="Basic and acidic residues" evidence="12">
    <location>
        <begin position="445"/>
        <end position="456"/>
    </location>
</feature>
<keyword evidence="10" id="KW-0206">Cytoskeleton</keyword>
<protein>
    <recommendedName>
        <fullName evidence="13">EF-hand domain-containing protein</fullName>
    </recommendedName>
</protein>
<feature type="region of interest" description="Disordered" evidence="12">
    <location>
        <begin position="1"/>
        <end position="118"/>
    </location>
</feature>
<evidence type="ECO:0000313" key="14">
    <source>
        <dbReference type="EMBL" id="CAG8956188.1"/>
    </source>
</evidence>
<dbReference type="AlphaFoldDB" id="A0A9N9L105"/>
<feature type="compositionally biased region" description="Basic residues" evidence="12">
    <location>
        <begin position="457"/>
        <end position="471"/>
    </location>
</feature>
<feature type="compositionally biased region" description="Basic and acidic residues" evidence="12">
    <location>
        <begin position="92"/>
        <end position="101"/>
    </location>
</feature>
<reference evidence="14" key="1">
    <citation type="submission" date="2021-07" db="EMBL/GenBank/DDBJ databases">
        <authorList>
            <person name="Durling M."/>
        </authorList>
    </citation>
    <scope>NUCLEOTIDE SEQUENCE</scope>
</reference>
<accession>A0A9N9L105</accession>
<evidence type="ECO:0000256" key="5">
    <source>
        <dbReference type="ARBA" id="ARBA00022583"/>
    </source>
</evidence>
<keyword evidence="7" id="KW-0106">Calcium</keyword>
<dbReference type="Pfam" id="PF12763">
    <property type="entry name" value="EH"/>
    <property type="match status" value="1"/>
</dbReference>
<dbReference type="Gene3D" id="1.10.238.10">
    <property type="entry name" value="EF-hand"/>
    <property type="match status" value="1"/>
</dbReference>
<evidence type="ECO:0000256" key="3">
    <source>
        <dbReference type="ARBA" id="ARBA00004413"/>
    </source>
</evidence>
<sequence length="598" mass="64836">MSANKRLSKDATALRGAALAFGKPPVKPKPKTNTYSGNNGALAAATKAGAGGSNQTPSNKPSDKPSVSRFESAIVNEQRPGYMGLDGSPSREYARRAERSPSIHRIQQSEPGGNGLLRVDQAKSASYIAANLAASRSPTASPGLSPNVTGNQSRSPMNSAREMGTTQRSPSPLKSSSSSRSSDQPLDTSSIPPTTSLINMFEKSKMRPISLPPPKKPVVTAEQVDDSSPNRQQTRVLARARTPSPRAKPKKPELKPRVRTPPPTTKARKPDMKPKVPLPVEEARSTSTPEKHSKEKSPSVIPAKGTSIPSSPLPVPEIKKVEEEEEASSDDSFVSASDYNVSASDYKPSFRAELLTQQRRLNSSSGASTKSSVTVDSLANAIVASSLASSRAASPATNLPPVPPPARRGARSHLFHSSTNPSRSASPQKVDKKPIGLRTTMRKPPKPDEEVDEGAKRRTKKAHIMKKHPNKHHEGDRKRWRDELTERERKRYEAVWASNKNLYMSPSTPAAETSVCNLVVRDIWSRSRLHVAELEEAYQLVDGSGNGCLNKEEFVVGLWLVDQRLKGRKLPIRVSNSVWHSAGAMAGSRAKTVKQYGR</sequence>
<feature type="compositionally biased region" description="Basic and acidic residues" evidence="12">
    <location>
        <begin position="472"/>
        <end position="482"/>
    </location>
</feature>
<comment type="subcellular location">
    <subcellularLocation>
        <location evidence="3">Cell membrane</location>
        <topology evidence="3">Peripheral membrane protein</topology>
        <orientation evidence="3">Cytoplasmic side</orientation>
    </subcellularLocation>
    <subcellularLocation>
        <location evidence="2">Cytoplasm</location>
        <location evidence="2">Cytoskeleton</location>
        <location evidence="2">Actin patch</location>
    </subcellularLocation>
    <subcellularLocation>
        <location evidence="1">Endosome membrane</location>
        <topology evidence="1">Peripheral membrane protein</topology>
        <orientation evidence="1">Cytoplasmic side</orientation>
    </subcellularLocation>
</comment>
<dbReference type="GO" id="GO:0010008">
    <property type="term" value="C:endosome membrane"/>
    <property type="evidence" value="ECO:0007669"/>
    <property type="project" value="UniProtKB-SubCell"/>
</dbReference>
<feature type="compositionally biased region" description="Polar residues" evidence="12">
    <location>
        <begin position="226"/>
        <end position="235"/>
    </location>
</feature>
<dbReference type="GO" id="GO:0005886">
    <property type="term" value="C:plasma membrane"/>
    <property type="evidence" value="ECO:0007669"/>
    <property type="project" value="UniProtKB-SubCell"/>
</dbReference>
<dbReference type="GO" id="GO:0006897">
    <property type="term" value="P:endocytosis"/>
    <property type="evidence" value="ECO:0007669"/>
    <property type="project" value="UniProtKB-KW"/>
</dbReference>
<dbReference type="EMBL" id="CAJVRL010000069">
    <property type="protein sequence ID" value="CAG8956188.1"/>
    <property type="molecule type" value="Genomic_DNA"/>
</dbReference>
<proteinExistence type="predicted"/>
<feature type="compositionally biased region" description="Low complexity" evidence="12">
    <location>
        <begin position="387"/>
        <end position="397"/>
    </location>
</feature>
<dbReference type="Proteomes" id="UP000696280">
    <property type="component" value="Unassembled WGS sequence"/>
</dbReference>
<keyword evidence="8" id="KW-0175">Coiled coil</keyword>
<dbReference type="OrthoDB" id="10045710at2759"/>
<evidence type="ECO:0000259" key="13">
    <source>
        <dbReference type="PROSITE" id="PS50222"/>
    </source>
</evidence>
<feature type="region of interest" description="Disordered" evidence="12">
    <location>
        <begin position="133"/>
        <end position="339"/>
    </location>
</feature>
<feature type="compositionally biased region" description="Basic and acidic residues" evidence="12">
    <location>
        <begin position="281"/>
        <end position="297"/>
    </location>
</feature>
<dbReference type="PROSITE" id="PS00018">
    <property type="entry name" value="EF_HAND_1"/>
    <property type="match status" value="1"/>
</dbReference>
<dbReference type="GO" id="GO:0005509">
    <property type="term" value="F:calcium ion binding"/>
    <property type="evidence" value="ECO:0007669"/>
    <property type="project" value="InterPro"/>
</dbReference>
<comment type="function">
    <text evidence="11">Component of the PAN1 actin cytoskeleton-regulatory complex required for the internalization of endosomes during actin-coupled endocytosis. The complex links the site of endocytosis to the cell membrane-associated actin cytoskeleton. Mediates uptake of external molecules and vacuolar degradation of plasma membrane proteins. Plays a role in the proper organization of the cell membrane-associated actin cytoskeleton and promotes its destabilization.</text>
</comment>
<gene>
    <name evidence="14" type="ORF">HYFRA_00012105</name>
</gene>
<feature type="compositionally biased region" description="Low complexity" evidence="12">
    <location>
        <begin position="166"/>
        <end position="190"/>
    </location>
</feature>
<evidence type="ECO:0000256" key="9">
    <source>
        <dbReference type="ARBA" id="ARBA00023203"/>
    </source>
</evidence>
<feature type="compositionally biased region" description="Polar residues" evidence="12">
    <location>
        <begin position="134"/>
        <end position="158"/>
    </location>
</feature>
<evidence type="ECO:0000256" key="11">
    <source>
        <dbReference type="ARBA" id="ARBA00025194"/>
    </source>
</evidence>
<dbReference type="InterPro" id="IPR011992">
    <property type="entry name" value="EF-hand-dom_pair"/>
</dbReference>
<comment type="subunit">
    <text evidence="4">Component of the PAN1 actin cytoskeleton-regulatory complex.</text>
</comment>
<evidence type="ECO:0000256" key="4">
    <source>
        <dbReference type="ARBA" id="ARBA00011159"/>
    </source>
</evidence>
<evidence type="ECO:0000256" key="2">
    <source>
        <dbReference type="ARBA" id="ARBA00004134"/>
    </source>
</evidence>